<keyword evidence="9" id="KW-1185">Reference proteome</keyword>
<proteinExistence type="inferred from homology"/>
<evidence type="ECO:0000256" key="6">
    <source>
        <dbReference type="ARBA" id="ARBA00023002"/>
    </source>
</evidence>
<dbReference type="InterPro" id="IPR006076">
    <property type="entry name" value="FAD-dep_OxRdtase"/>
</dbReference>
<dbReference type="AlphaFoldDB" id="A0AAE1Z9L2"/>
<dbReference type="PROSITE" id="PS00677">
    <property type="entry name" value="DAO"/>
    <property type="match status" value="1"/>
</dbReference>
<evidence type="ECO:0000256" key="4">
    <source>
        <dbReference type="ARBA" id="ARBA00022630"/>
    </source>
</evidence>
<evidence type="ECO:0000313" key="9">
    <source>
        <dbReference type="Proteomes" id="UP001292079"/>
    </source>
</evidence>
<dbReference type="EMBL" id="JALJAT010000005">
    <property type="protein sequence ID" value="KAK4469787.1"/>
    <property type="molecule type" value="Genomic_DNA"/>
</dbReference>
<dbReference type="Gene3D" id="3.40.50.720">
    <property type="entry name" value="NAD(P)-binding Rossmann-like Domain"/>
    <property type="match status" value="1"/>
</dbReference>
<comment type="cofactor">
    <cofactor evidence="1">
        <name>FAD</name>
        <dbReference type="ChEBI" id="CHEBI:57692"/>
    </cofactor>
</comment>
<evidence type="ECO:0000259" key="7">
    <source>
        <dbReference type="Pfam" id="PF01266"/>
    </source>
</evidence>
<gene>
    <name evidence="8" type="ORF">MN116_007303</name>
</gene>
<protein>
    <recommendedName>
        <fullName evidence="7">FAD dependent oxidoreductase domain-containing protein</fullName>
    </recommendedName>
</protein>
<dbReference type="GO" id="GO:0071949">
    <property type="term" value="F:FAD binding"/>
    <property type="evidence" value="ECO:0007669"/>
    <property type="project" value="InterPro"/>
</dbReference>
<comment type="subcellular location">
    <subcellularLocation>
        <location evidence="2">Peroxisome matrix</location>
    </subcellularLocation>
</comment>
<evidence type="ECO:0000256" key="2">
    <source>
        <dbReference type="ARBA" id="ARBA00004253"/>
    </source>
</evidence>
<evidence type="ECO:0000256" key="3">
    <source>
        <dbReference type="ARBA" id="ARBA00006730"/>
    </source>
</evidence>
<reference evidence="8" key="2">
    <citation type="journal article" date="2023" name="Infect Dis Poverty">
        <title>Chromosome-scale genome of the human blood fluke Schistosoma mekongi and its implications for public health.</title>
        <authorList>
            <person name="Zhou M."/>
            <person name="Xu L."/>
            <person name="Xu D."/>
            <person name="Chen W."/>
            <person name="Khan J."/>
            <person name="Hu Y."/>
            <person name="Huang H."/>
            <person name="Wei H."/>
            <person name="Zhang Y."/>
            <person name="Chusongsang P."/>
            <person name="Tanasarnprasert K."/>
            <person name="Hu X."/>
            <person name="Limpanont Y."/>
            <person name="Lv Z."/>
        </authorList>
    </citation>
    <scope>NUCLEOTIDE SEQUENCE</scope>
    <source>
        <strain evidence="8">LV_2022a</strain>
    </source>
</reference>
<evidence type="ECO:0000256" key="5">
    <source>
        <dbReference type="ARBA" id="ARBA00022827"/>
    </source>
</evidence>
<keyword evidence="6" id="KW-0560">Oxidoreductase</keyword>
<evidence type="ECO:0000256" key="1">
    <source>
        <dbReference type="ARBA" id="ARBA00001974"/>
    </source>
</evidence>
<keyword evidence="4" id="KW-0285">Flavoprotein</keyword>
<sequence length="369" mass="41884">MKVGIIGSGIVGLSTALAIKENYPNLEVIIQADKKGENVTSYGAAGIFRPDPKLLPGSDYNQNELSSNCSFIEWCNIGREHYWKLAGSPVSANAGVYFHPTYQLSEKYEFDMPFVSKLCGKTMFLDEDEIHSIGFGEHIKSAYYYTTCIVEPRYHMNYLLNEFTKLVKNDHLIYSKNVSKFQSADELYTWAKMENINIIINCTGLSSGYLFNDPEVKPVKGQLVRVFAPWMKFGFYFDRDDTYCYTGKESVILGGFRESLPPVINKPVTDYDTMISPESTKNILQRIDNTWHGGLSKSLVIEEWTGLRPFRPSIRLEIDWYRPEVSCQPLPIIHNYGHGSMGVALSWGTAMDTVKLLEQVFKSSRSSQP</sequence>
<comment type="caution">
    <text evidence="8">The sequence shown here is derived from an EMBL/GenBank/DDBJ whole genome shotgun (WGS) entry which is preliminary data.</text>
</comment>
<feature type="domain" description="FAD dependent oxidoreductase" evidence="7">
    <location>
        <begin position="3"/>
        <end position="354"/>
    </location>
</feature>
<dbReference type="Pfam" id="PF01266">
    <property type="entry name" value="DAO"/>
    <property type="match status" value="1"/>
</dbReference>
<dbReference type="GO" id="GO:0003884">
    <property type="term" value="F:D-amino-acid oxidase activity"/>
    <property type="evidence" value="ECO:0007669"/>
    <property type="project" value="InterPro"/>
</dbReference>
<dbReference type="InterPro" id="IPR006181">
    <property type="entry name" value="D-amino_acid_oxidase_CS"/>
</dbReference>
<dbReference type="GO" id="GO:0019478">
    <property type="term" value="P:D-amino acid catabolic process"/>
    <property type="evidence" value="ECO:0007669"/>
    <property type="project" value="TreeGrafter"/>
</dbReference>
<dbReference type="SUPFAM" id="SSF54373">
    <property type="entry name" value="FAD-linked reductases, C-terminal domain"/>
    <property type="match status" value="1"/>
</dbReference>
<dbReference type="Gene3D" id="3.30.9.10">
    <property type="entry name" value="D-Amino Acid Oxidase, subunit A, domain 2"/>
    <property type="match status" value="1"/>
</dbReference>
<dbReference type="GO" id="GO:0005782">
    <property type="term" value="C:peroxisomal matrix"/>
    <property type="evidence" value="ECO:0007669"/>
    <property type="project" value="UniProtKB-SubCell"/>
</dbReference>
<organism evidence="8 9">
    <name type="scientific">Schistosoma mekongi</name>
    <name type="common">Parasitic worm</name>
    <dbReference type="NCBI Taxonomy" id="38744"/>
    <lineage>
        <taxon>Eukaryota</taxon>
        <taxon>Metazoa</taxon>
        <taxon>Spiralia</taxon>
        <taxon>Lophotrochozoa</taxon>
        <taxon>Platyhelminthes</taxon>
        <taxon>Trematoda</taxon>
        <taxon>Digenea</taxon>
        <taxon>Strigeidida</taxon>
        <taxon>Schistosomatoidea</taxon>
        <taxon>Schistosomatidae</taxon>
        <taxon>Schistosoma</taxon>
    </lineage>
</organism>
<dbReference type="Proteomes" id="UP001292079">
    <property type="component" value="Unassembled WGS sequence"/>
</dbReference>
<dbReference type="SUPFAM" id="SSF51971">
    <property type="entry name" value="Nucleotide-binding domain"/>
    <property type="match status" value="1"/>
</dbReference>
<dbReference type="InterPro" id="IPR023209">
    <property type="entry name" value="DAO"/>
</dbReference>
<evidence type="ECO:0000313" key="8">
    <source>
        <dbReference type="EMBL" id="KAK4469787.1"/>
    </source>
</evidence>
<reference evidence="8" key="1">
    <citation type="submission" date="2022-04" db="EMBL/GenBank/DDBJ databases">
        <authorList>
            <person name="Xu L."/>
            <person name="Lv Z."/>
        </authorList>
    </citation>
    <scope>NUCLEOTIDE SEQUENCE</scope>
    <source>
        <strain evidence="8">LV_2022a</strain>
    </source>
</reference>
<dbReference type="PANTHER" id="PTHR11530">
    <property type="entry name" value="D-AMINO ACID OXIDASE"/>
    <property type="match status" value="1"/>
</dbReference>
<comment type="similarity">
    <text evidence="3">Belongs to the DAMOX/DASOX family.</text>
</comment>
<dbReference type="PANTHER" id="PTHR11530:SF11">
    <property type="entry name" value="D-ASPARTATE OXIDASE"/>
    <property type="match status" value="1"/>
</dbReference>
<keyword evidence="5" id="KW-0274">FAD</keyword>
<name>A0AAE1Z9L2_SCHME</name>
<accession>A0AAE1Z9L2</accession>